<gene>
    <name evidence="1" type="ORF">ISE1_3897</name>
    <name evidence="2" type="ORF">ISE2_3879</name>
</gene>
<evidence type="ECO:0000313" key="2">
    <source>
        <dbReference type="EMBL" id="VFR80360.1"/>
    </source>
</evidence>
<sequence length="42" mass="4685">MACHRALLAAGYRNSRPRRGALRLAGGRCHTREPRCTATYVD</sequence>
<evidence type="ECO:0000313" key="1">
    <source>
        <dbReference type="EMBL" id="VFR68137.1"/>
    </source>
</evidence>
<organism evidence="2">
    <name type="scientific">plant metagenome</name>
    <dbReference type="NCBI Taxonomy" id="1297885"/>
    <lineage>
        <taxon>unclassified sequences</taxon>
        <taxon>metagenomes</taxon>
        <taxon>organismal metagenomes</taxon>
    </lineage>
</organism>
<dbReference type="EMBL" id="CAADIM010000011">
    <property type="protein sequence ID" value="VFR68137.1"/>
    <property type="molecule type" value="Genomic_DNA"/>
</dbReference>
<accession>A0A484U1Y2</accession>
<protein>
    <submittedName>
        <fullName evidence="2">Uncharacterized protein</fullName>
    </submittedName>
</protein>
<name>A0A484U1Y2_9ZZZZ</name>
<dbReference type="EMBL" id="CAADIN010000009">
    <property type="protein sequence ID" value="VFR80360.1"/>
    <property type="molecule type" value="Genomic_DNA"/>
</dbReference>
<reference evidence="2" key="1">
    <citation type="submission" date="2019-03" db="EMBL/GenBank/DDBJ databases">
        <authorList>
            <person name="Danneels B."/>
        </authorList>
    </citation>
    <scope>NUCLEOTIDE SEQUENCE</scope>
</reference>
<proteinExistence type="predicted"/>
<dbReference type="AlphaFoldDB" id="A0A484U1Y2"/>